<dbReference type="AlphaFoldDB" id="A0A1V9FKS8"/>
<evidence type="ECO:0000313" key="1">
    <source>
        <dbReference type="EMBL" id="OQP58930.1"/>
    </source>
</evidence>
<reference evidence="2" key="1">
    <citation type="submission" date="2016-04" db="EMBL/GenBank/DDBJ databases">
        <authorList>
            <person name="Chen L."/>
            <person name="Zhuang W."/>
            <person name="Wang G."/>
        </authorList>
    </citation>
    <scope>NUCLEOTIDE SEQUENCE [LARGE SCALE GENOMIC DNA]</scope>
    <source>
        <strain evidence="2">208</strain>
    </source>
</reference>
<sequence>METILPYAFVSYENHRTLCARLPLKNCRTLCACLSRKQAGIYRSLSRWYRRGFPACSKGKPYQSQLCAQELRPVSGADAVMAAG</sequence>
<accession>A0A1V9FKS8</accession>
<dbReference type="Proteomes" id="UP000192276">
    <property type="component" value="Unassembled WGS sequence"/>
</dbReference>
<name>A0A1V9FKS8_9BACT</name>
<comment type="caution">
    <text evidence="1">The sequence shown here is derived from an EMBL/GenBank/DDBJ whole genome shotgun (WGS) entry which is preliminary data.</text>
</comment>
<dbReference type="STRING" id="550983.A4R26_22385"/>
<evidence type="ECO:0000313" key="2">
    <source>
        <dbReference type="Proteomes" id="UP000192276"/>
    </source>
</evidence>
<keyword evidence="2" id="KW-1185">Reference proteome</keyword>
<organism evidence="1 2">
    <name type="scientific">Niastella populi</name>
    <dbReference type="NCBI Taxonomy" id="550983"/>
    <lineage>
        <taxon>Bacteria</taxon>
        <taxon>Pseudomonadati</taxon>
        <taxon>Bacteroidota</taxon>
        <taxon>Chitinophagia</taxon>
        <taxon>Chitinophagales</taxon>
        <taxon>Chitinophagaceae</taxon>
        <taxon>Niastella</taxon>
    </lineage>
</organism>
<dbReference type="EMBL" id="LWBP01000186">
    <property type="protein sequence ID" value="OQP58930.1"/>
    <property type="molecule type" value="Genomic_DNA"/>
</dbReference>
<proteinExistence type="predicted"/>
<gene>
    <name evidence="1" type="ORF">A4R26_22385</name>
</gene>
<protein>
    <submittedName>
        <fullName evidence="1">Uncharacterized protein</fullName>
    </submittedName>
</protein>